<dbReference type="PROSITE" id="PS51710">
    <property type="entry name" value="G_OBG"/>
    <property type="match status" value="1"/>
</dbReference>
<dbReference type="GO" id="GO:0003924">
    <property type="term" value="F:GTPase activity"/>
    <property type="evidence" value="ECO:0007669"/>
    <property type="project" value="InterPro"/>
</dbReference>
<dbReference type="PANTHER" id="PTHR11702:SF43">
    <property type="entry name" value="GTP-BINDING PROTEIN 10"/>
    <property type="match status" value="1"/>
</dbReference>
<evidence type="ECO:0000259" key="3">
    <source>
        <dbReference type="PROSITE" id="PS51710"/>
    </source>
</evidence>
<dbReference type="Pfam" id="PF01926">
    <property type="entry name" value="MMR_HSR1"/>
    <property type="match status" value="1"/>
</dbReference>
<dbReference type="Gene3D" id="3.40.50.300">
    <property type="entry name" value="P-loop containing nucleotide triphosphate hydrolases"/>
    <property type="match status" value="1"/>
</dbReference>
<protein>
    <recommendedName>
        <fullName evidence="7">OBG-type G domain-containing protein</fullName>
    </recommendedName>
</protein>
<proteinExistence type="predicted"/>
<dbReference type="GO" id="GO:0042254">
    <property type="term" value="P:ribosome biogenesis"/>
    <property type="evidence" value="ECO:0007669"/>
    <property type="project" value="UniProtKB-UniRule"/>
</dbReference>
<name>A0A498S3R9_ACAVI</name>
<dbReference type="EMBL" id="UPTC01000075">
    <property type="protein sequence ID" value="VBB26168.1"/>
    <property type="molecule type" value="Genomic_DNA"/>
</dbReference>
<feature type="domain" description="OBG-type G" evidence="3">
    <location>
        <begin position="204"/>
        <end position="411"/>
    </location>
</feature>
<dbReference type="STRING" id="6277.A0A498S3R9"/>
<dbReference type="Proteomes" id="UP000276991">
    <property type="component" value="Unassembled WGS sequence"/>
</dbReference>
<dbReference type="Pfam" id="PF01018">
    <property type="entry name" value="GTP1_OBG"/>
    <property type="match status" value="1"/>
</dbReference>
<dbReference type="GO" id="GO:0005525">
    <property type="term" value="F:GTP binding"/>
    <property type="evidence" value="ECO:0007669"/>
    <property type="project" value="UniProtKB-KW"/>
</dbReference>
<dbReference type="InterPro" id="IPR006073">
    <property type="entry name" value="GTP-bd"/>
</dbReference>
<dbReference type="GO" id="GO:0005739">
    <property type="term" value="C:mitochondrion"/>
    <property type="evidence" value="ECO:0007669"/>
    <property type="project" value="TreeGrafter"/>
</dbReference>
<dbReference type="Gene3D" id="2.70.210.12">
    <property type="entry name" value="GTP1/OBG domain"/>
    <property type="match status" value="1"/>
</dbReference>
<dbReference type="SUPFAM" id="SSF52540">
    <property type="entry name" value="P-loop containing nucleoside triphosphate hydrolases"/>
    <property type="match status" value="1"/>
</dbReference>
<keyword evidence="6" id="KW-1185">Reference proteome</keyword>
<keyword evidence="1" id="KW-0547">Nucleotide-binding</keyword>
<evidence type="ECO:0000259" key="4">
    <source>
        <dbReference type="PROSITE" id="PS51883"/>
    </source>
</evidence>
<evidence type="ECO:0008006" key="7">
    <source>
        <dbReference type="Google" id="ProtNLM"/>
    </source>
</evidence>
<keyword evidence="2" id="KW-0342">GTP-binding</keyword>
<organism evidence="5 6">
    <name type="scientific">Acanthocheilonema viteae</name>
    <name type="common">Filarial nematode worm</name>
    <name type="synonym">Dipetalonema viteae</name>
    <dbReference type="NCBI Taxonomy" id="6277"/>
    <lineage>
        <taxon>Eukaryota</taxon>
        <taxon>Metazoa</taxon>
        <taxon>Ecdysozoa</taxon>
        <taxon>Nematoda</taxon>
        <taxon>Chromadorea</taxon>
        <taxon>Rhabditida</taxon>
        <taxon>Spirurina</taxon>
        <taxon>Spiruromorpha</taxon>
        <taxon>Filarioidea</taxon>
        <taxon>Onchocercidae</taxon>
        <taxon>Acanthocheilonema</taxon>
    </lineage>
</organism>
<dbReference type="OrthoDB" id="10255148at2759"/>
<accession>A0A498S3R9</accession>
<dbReference type="InterPro" id="IPR031167">
    <property type="entry name" value="G_OBG"/>
</dbReference>
<dbReference type="PRINTS" id="PR00326">
    <property type="entry name" value="GTP1OBG"/>
</dbReference>
<evidence type="ECO:0000256" key="1">
    <source>
        <dbReference type="ARBA" id="ARBA00022741"/>
    </source>
</evidence>
<reference evidence="5 6" key="1">
    <citation type="submission" date="2018-08" db="EMBL/GenBank/DDBJ databases">
        <authorList>
            <person name="Laetsch R D."/>
            <person name="Stevens L."/>
            <person name="Kumar S."/>
            <person name="Blaxter L. M."/>
        </authorList>
    </citation>
    <scope>NUCLEOTIDE SEQUENCE [LARGE SCALE GENOMIC DNA]</scope>
</reference>
<feature type="domain" description="Obg" evidence="4">
    <location>
        <begin position="65"/>
        <end position="203"/>
    </location>
</feature>
<dbReference type="InterPro" id="IPR045086">
    <property type="entry name" value="OBG_GTPase"/>
</dbReference>
<evidence type="ECO:0000313" key="5">
    <source>
        <dbReference type="EMBL" id="VBB26168.1"/>
    </source>
</evidence>
<dbReference type="PANTHER" id="PTHR11702">
    <property type="entry name" value="DEVELOPMENTALLY REGULATED GTP-BINDING PROTEIN-RELATED"/>
    <property type="match status" value="1"/>
</dbReference>
<evidence type="ECO:0000256" key="2">
    <source>
        <dbReference type="ARBA" id="ARBA00023134"/>
    </source>
</evidence>
<dbReference type="SUPFAM" id="SSF82051">
    <property type="entry name" value="Obg GTP-binding protein N-terminal domain"/>
    <property type="match status" value="1"/>
</dbReference>
<dbReference type="InterPro" id="IPR006169">
    <property type="entry name" value="GTP1_OBG_dom"/>
</dbReference>
<dbReference type="PROSITE" id="PS51883">
    <property type="entry name" value="OBG"/>
    <property type="match status" value="1"/>
</dbReference>
<dbReference type="InterPro" id="IPR027417">
    <property type="entry name" value="P-loop_NTPase"/>
</dbReference>
<gene>
    <name evidence="5" type="ORF">NAV_LOCUS998</name>
</gene>
<dbReference type="InterPro" id="IPR036726">
    <property type="entry name" value="GTP1_OBG_dom_sf"/>
</dbReference>
<dbReference type="AlphaFoldDB" id="A0A498S3R9"/>
<evidence type="ECO:0000313" key="6">
    <source>
        <dbReference type="Proteomes" id="UP000276991"/>
    </source>
</evidence>
<sequence length="430" mass="47308">MRVSVGQSMGHSVTVDWYLFVRFQMCQHGVVAAEIHPMRCPIRLLVNMTKLKQKLYASTISNEGIVNRDRLRLFIRAGNGGQGLQRFNGTGGNGGDVIMVADSKMTFEAMLKNAKHYVLKVQAQSGMNSSHTSLIGVNGKSKILKVPLGVDVVNAETKLLIARCSRPFFNYIIARGGHGGCAENCFQATAGERFFADLHLKLHPNIGLVGFPNAGKSTVMKALIPKKSIKIANYPFTTLKPQIGYINDFGSELESADDNDDSFSLSIADLPGLIEGAALNRGRGREFLKHLEFSDILLMVVDVLGFKLDLSMSNPYRNALETIALLNIELEKYDPALAMKPTIITLNKIDLPNGEQKAKELVSILKKKNWTEAVPEEMRPARPLSVKAVIPIAAKDGRLGDLKNQMKFLYAKMHPLSAPNFSSVKKTILV</sequence>